<protein>
    <submittedName>
        <fullName evidence="1">Putative choline kinase</fullName>
    </submittedName>
</protein>
<dbReference type="GO" id="GO:0004305">
    <property type="term" value="F:ethanolamine kinase activity"/>
    <property type="evidence" value="ECO:0007669"/>
    <property type="project" value="TreeGrafter"/>
</dbReference>
<proteinExistence type="predicted"/>
<dbReference type="Proteomes" id="UP000017820">
    <property type="component" value="Unassembled WGS sequence"/>
</dbReference>
<evidence type="ECO:0000313" key="1">
    <source>
        <dbReference type="EMBL" id="ESP92906.1"/>
    </source>
</evidence>
<dbReference type="AlphaFoldDB" id="V4H611"/>
<evidence type="ECO:0000313" key="2">
    <source>
        <dbReference type="Proteomes" id="UP000017820"/>
    </source>
</evidence>
<comment type="caution">
    <text evidence="1">The sequence shown here is derived from an EMBL/GenBank/DDBJ whole genome shotgun (WGS) entry which is preliminary data.</text>
</comment>
<dbReference type="EMBL" id="AUSV01000044">
    <property type="protein sequence ID" value="ESP92906.1"/>
    <property type="molecule type" value="Genomic_DNA"/>
</dbReference>
<name>V4H611_PSEL2</name>
<gene>
    <name evidence="1" type="ORF">PL2TA16_04106</name>
</gene>
<dbReference type="InterPro" id="IPR011009">
    <property type="entry name" value="Kinase-like_dom_sf"/>
</dbReference>
<dbReference type="Gene3D" id="3.90.1200.10">
    <property type="match status" value="1"/>
</dbReference>
<accession>V4H611</accession>
<dbReference type="PANTHER" id="PTHR22603">
    <property type="entry name" value="CHOLINE/ETHANOALAMINE KINASE"/>
    <property type="match status" value="1"/>
</dbReference>
<reference evidence="1 2" key="1">
    <citation type="submission" date="2013-07" db="EMBL/GenBank/DDBJ databases">
        <title>Draft genome sequence of Pseudoalteromonas luteoviolacea 2ta16.</title>
        <authorList>
            <person name="Allen E.E."/>
            <person name="Azam F."/>
            <person name="Podell S."/>
        </authorList>
    </citation>
    <scope>NUCLEOTIDE SEQUENCE [LARGE SCALE GENOMIC DNA]</scope>
    <source>
        <strain evidence="1 2">2ta16</strain>
    </source>
</reference>
<dbReference type="GO" id="GO:0006646">
    <property type="term" value="P:phosphatidylethanolamine biosynthetic process"/>
    <property type="evidence" value="ECO:0007669"/>
    <property type="project" value="TreeGrafter"/>
</dbReference>
<dbReference type="Pfam" id="PF01633">
    <property type="entry name" value="Choline_kinase"/>
    <property type="match status" value="1"/>
</dbReference>
<organism evidence="1 2">
    <name type="scientific">Pseudoalteromonas luteoviolacea (strain 2ta16)</name>
    <dbReference type="NCBI Taxonomy" id="1353533"/>
    <lineage>
        <taxon>Bacteria</taxon>
        <taxon>Pseudomonadati</taxon>
        <taxon>Pseudomonadota</taxon>
        <taxon>Gammaproteobacteria</taxon>
        <taxon>Alteromonadales</taxon>
        <taxon>Pseudoalteromonadaceae</taxon>
        <taxon>Pseudoalteromonas</taxon>
    </lineage>
</organism>
<dbReference type="GO" id="GO:0005737">
    <property type="term" value="C:cytoplasm"/>
    <property type="evidence" value="ECO:0007669"/>
    <property type="project" value="TreeGrafter"/>
</dbReference>
<dbReference type="RefSeq" id="WP_023399935.1">
    <property type="nucleotide sequence ID" value="NZ_AUSV01000044.1"/>
</dbReference>
<keyword evidence="1" id="KW-0418">Kinase</keyword>
<dbReference type="PATRIC" id="fig|1353533.3.peg.3054"/>
<dbReference type="SUPFAM" id="SSF56112">
    <property type="entry name" value="Protein kinase-like (PK-like)"/>
    <property type="match status" value="1"/>
</dbReference>
<keyword evidence="1" id="KW-0808">Transferase</keyword>
<dbReference type="PANTHER" id="PTHR22603:SF66">
    <property type="entry name" value="ETHANOLAMINE KINASE"/>
    <property type="match status" value="1"/>
</dbReference>
<sequence>MRSFDISCALQVLQRLFPGSLIEQVSKLDKGLSNHNFYFELDAQPCLLKAFNGVVPETALNAQNTLAQQQISQAILCLDKVDNVAVLEFLTAVEAPICLEEQIPKLLSGIHSLSVEKSSLLNLKVAILEAASFLQHTGLGEYLIGELSVLPPDICFCHNDLVQGNVLNTPSGARIIDFEYAQYNDCFFDLAAICCSYQLNKKQRQALLERYFFYRRSLKPDHAIRKLDMFRGIYLLVSIAWYKQKNINTEMEILDKQFKSWCRQRNLVYAS</sequence>